<feature type="chain" id="PRO_5020883578" evidence="1">
    <location>
        <begin position="21"/>
        <end position="82"/>
    </location>
</feature>
<feature type="signal peptide" evidence="1">
    <location>
        <begin position="1"/>
        <end position="20"/>
    </location>
</feature>
<comment type="caution">
    <text evidence="2">The sequence shown here is derived from an EMBL/GenBank/DDBJ whole genome shotgun (WGS) entry which is preliminary data.</text>
</comment>
<reference evidence="2 3" key="1">
    <citation type="journal article" date="2015" name="Genome Biol.">
        <title>Comparative genomics of Steinernema reveals deeply conserved gene regulatory networks.</title>
        <authorList>
            <person name="Dillman A.R."/>
            <person name="Macchietto M."/>
            <person name="Porter C.F."/>
            <person name="Rogers A."/>
            <person name="Williams B."/>
            <person name="Antoshechkin I."/>
            <person name="Lee M.M."/>
            <person name="Goodwin Z."/>
            <person name="Lu X."/>
            <person name="Lewis E.E."/>
            <person name="Goodrich-Blair H."/>
            <person name="Stock S.P."/>
            <person name="Adams B.J."/>
            <person name="Sternberg P.W."/>
            <person name="Mortazavi A."/>
        </authorList>
    </citation>
    <scope>NUCLEOTIDE SEQUENCE [LARGE SCALE GENOMIC DNA]</scope>
    <source>
        <strain evidence="2 3">ALL</strain>
    </source>
</reference>
<keyword evidence="3" id="KW-1185">Reference proteome</keyword>
<protein>
    <submittedName>
        <fullName evidence="2">Uncharacterized protein</fullName>
    </submittedName>
</protein>
<accession>A0A4U5PGV1</accession>
<keyword evidence="1" id="KW-0732">Signal</keyword>
<evidence type="ECO:0000313" key="3">
    <source>
        <dbReference type="Proteomes" id="UP000298663"/>
    </source>
</evidence>
<name>A0A4U5PGV1_STECR</name>
<evidence type="ECO:0000313" key="2">
    <source>
        <dbReference type="EMBL" id="TKR95643.1"/>
    </source>
</evidence>
<reference evidence="2 3" key="2">
    <citation type="journal article" date="2019" name="G3 (Bethesda)">
        <title>Hybrid Assembly of the Genome of the Entomopathogenic Nematode Steinernema carpocapsae Identifies the X-Chromosome.</title>
        <authorList>
            <person name="Serra L."/>
            <person name="Macchietto M."/>
            <person name="Macias-Munoz A."/>
            <person name="McGill C.J."/>
            <person name="Rodriguez I.M."/>
            <person name="Rodriguez B."/>
            <person name="Murad R."/>
            <person name="Mortazavi A."/>
        </authorList>
    </citation>
    <scope>NUCLEOTIDE SEQUENCE [LARGE SCALE GENOMIC DNA]</scope>
    <source>
        <strain evidence="2 3">ALL</strain>
    </source>
</reference>
<proteinExistence type="predicted"/>
<evidence type="ECO:0000256" key="1">
    <source>
        <dbReference type="SAM" id="SignalP"/>
    </source>
</evidence>
<sequence>MFCCLIILILFLIHFSIVRLTIFTQQPVISAPPPYETVIELSEPEVGQLVFESRHDASENILPTNEALPHYVMSFDKLDVYC</sequence>
<dbReference type="EMBL" id="AZBU02000002">
    <property type="protein sequence ID" value="TKR95643.1"/>
    <property type="molecule type" value="Genomic_DNA"/>
</dbReference>
<gene>
    <name evidence="2" type="ORF">L596_009783</name>
</gene>
<dbReference type="Proteomes" id="UP000298663">
    <property type="component" value="Unassembled WGS sequence"/>
</dbReference>
<dbReference type="AlphaFoldDB" id="A0A4U5PGV1"/>
<organism evidence="2 3">
    <name type="scientific">Steinernema carpocapsae</name>
    <name type="common">Entomopathogenic nematode</name>
    <dbReference type="NCBI Taxonomy" id="34508"/>
    <lineage>
        <taxon>Eukaryota</taxon>
        <taxon>Metazoa</taxon>
        <taxon>Ecdysozoa</taxon>
        <taxon>Nematoda</taxon>
        <taxon>Chromadorea</taxon>
        <taxon>Rhabditida</taxon>
        <taxon>Tylenchina</taxon>
        <taxon>Panagrolaimomorpha</taxon>
        <taxon>Strongyloidoidea</taxon>
        <taxon>Steinernematidae</taxon>
        <taxon>Steinernema</taxon>
    </lineage>
</organism>